<dbReference type="SUPFAM" id="SSF53738">
    <property type="entry name" value="Phosphoglucomutase, first 3 domains"/>
    <property type="match status" value="3"/>
</dbReference>
<dbReference type="GO" id="GO:0008973">
    <property type="term" value="F:phosphopentomutase activity"/>
    <property type="evidence" value="ECO:0007669"/>
    <property type="project" value="TreeGrafter"/>
</dbReference>
<dbReference type="Pfam" id="PF00408">
    <property type="entry name" value="PGM_PMM_IV"/>
    <property type="match status" value="1"/>
</dbReference>
<feature type="domain" description="Alpha-D-phosphohexomutase C-terminal" evidence="8">
    <location>
        <begin position="502"/>
        <end position="543"/>
    </location>
</feature>
<keyword evidence="6" id="KW-0413">Isomerase</keyword>
<feature type="domain" description="Alpha-D-phosphohexomutase alpha/beta/alpha" evidence="10">
    <location>
        <begin position="234"/>
        <end position="321"/>
    </location>
</feature>
<dbReference type="EMBL" id="CP026923">
    <property type="protein sequence ID" value="AVG24597.1"/>
    <property type="molecule type" value="Genomic_DNA"/>
</dbReference>
<dbReference type="InterPro" id="IPR005841">
    <property type="entry name" value="Alpha-D-phosphohexomutase_SF"/>
</dbReference>
<dbReference type="Pfam" id="PF02879">
    <property type="entry name" value="PGM_PMM_II"/>
    <property type="match status" value="1"/>
</dbReference>
<proteinExistence type="inferred from homology"/>
<evidence type="ECO:0000256" key="5">
    <source>
        <dbReference type="ARBA" id="ARBA00022842"/>
    </source>
</evidence>
<dbReference type="Gene3D" id="3.30.310.50">
    <property type="entry name" value="Alpha-D-phosphohexomutase, C-terminal domain"/>
    <property type="match status" value="1"/>
</dbReference>
<evidence type="ECO:0000256" key="4">
    <source>
        <dbReference type="ARBA" id="ARBA00022723"/>
    </source>
</evidence>
<dbReference type="InterPro" id="IPR016055">
    <property type="entry name" value="A-D-PHexomutase_a/b/a-I/II/III"/>
</dbReference>
<reference evidence="12 13" key="1">
    <citation type="submission" date="2018-02" db="EMBL/GenBank/DDBJ databases">
        <title>Complete genome of the streamlined marine actinobacterium Pontimonas salivibrio CL-TW6 adapted to coastal planktonic lifestype.</title>
        <authorList>
            <person name="Cho B.C."/>
            <person name="Hardies S.C."/>
            <person name="Jang G.I."/>
            <person name="Hwang C.Y."/>
        </authorList>
    </citation>
    <scope>NUCLEOTIDE SEQUENCE [LARGE SCALE GENOMIC DNA]</scope>
    <source>
        <strain evidence="12 13">CL-TW6</strain>
    </source>
</reference>
<evidence type="ECO:0000259" key="9">
    <source>
        <dbReference type="Pfam" id="PF02878"/>
    </source>
</evidence>
<evidence type="ECO:0000313" key="12">
    <source>
        <dbReference type="EMBL" id="AVG24597.1"/>
    </source>
</evidence>
<dbReference type="PANTHER" id="PTHR45745:SF1">
    <property type="entry name" value="PHOSPHOGLUCOMUTASE 2B-RELATED"/>
    <property type="match status" value="1"/>
</dbReference>
<keyword evidence="4 7" id="KW-0479">Metal-binding</keyword>
<dbReference type="PROSITE" id="PS00710">
    <property type="entry name" value="PGM_PMM"/>
    <property type="match status" value="1"/>
</dbReference>
<protein>
    <submittedName>
        <fullName evidence="12">Phosphoglucomutase</fullName>
    </submittedName>
</protein>
<feature type="domain" description="Alpha-D-phosphohexomutase alpha/beta/alpha" evidence="11">
    <location>
        <begin position="335"/>
        <end position="445"/>
    </location>
</feature>
<dbReference type="GO" id="GO:0005975">
    <property type="term" value="P:carbohydrate metabolic process"/>
    <property type="evidence" value="ECO:0007669"/>
    <property type="project" value="InterPro"/>
</dbReference>
<dbReference type="InterPro" id="IPR005843">
    <property type="entry name" value="A-D-PHexomutase_C"/>
</dbReference>
<evidence type="ECO:0000256" key="3">
    <source>
        <dbReference type="ARBA" id="ARBA00022553"/>
    </source>
</evidence>
<evidence type="ECO:0000259" key="11">
    <source>
        <dbReference type="Pfam" id="PF02880"/>
    </source>
</evidence>
<keyword evidence="13" id="KW-1185">Reference proteome</keyword>
<dbReference type="Proteomes" id="UP000243077">
    <property type="component" value="Chromosome"/>
</dbReference>
<dbReference type="InterPro" id="IPR016066">
    <property type="entry name" value="A-D-PHexomutase_CS"/>
</dbReference>
<keyword evidence="3" id="KW-0597">Phosphoprotein</keyword>
<keyword evidence="5 7" id="KW-0460">Magnesium</keyword>
<evidence type="ECO:0000259" key="8">
    <source>
        <dbReference type="Pfam" id="PF00408"/>
    </source>
</evidence>
<feature type="domain" description="Alpha-D-phosphohexomutase alpha/beta/alpha" evidence="9">
    <location>
        <begin position="55"/>
        <end position="193"/>
    </location>
</feature>
<dbReference type="InterPro" id="IPR005845">
    <property type="entry name" value="A-D-PHexomutase_a/b/a-II"/>
</dbReference>
<dbReference type="SUPFAM" id="SSF55957">
    <property type="entry name" value="Phosphoglucomutase, C-terminal domain"/>
    <property type="match status" value="1"/>
</dbReference>
<comment type="similarity">
    <text evidence="2 7">Belongs to the phosphohexose mutase family.</text>
</comment>
<dbReference type="Gene3D" id="3.40.120.10">
    <property type="entry name" value="Alpha-D-Glucose-1,6-Bisphosphate, subunit A, domain 3"/>
    <property type="match status" value="3"/>
</dbReference>
<evidence type="ECO:0000313" key="13">
    <source>
        <dbReference type="Proteomes" id="UP000243077"/>
    </source>
</evidence>
<dbReference type="InterPro" id="IPR036900">
    <property type="entry name" value="A-D-PHexomutase_C_sf"/>
</dbReference>
<sequence length="567" mass="60539">MSTETTELIDQARSWIAQDPDITTQAELSALVEAAEAHDESALSELRSRFSGHLTFGTAGLRAEIGAGPARMNRVVVSHAAHGLGQFLTEKHSPRPPSVVIGFDARHNSDVFAKDTAEILKAMGLRVVLFDQVTPTPVLAFAVRHLDVDAGVMVTASHNPPADNGYKVYLGGADEGSQIVPPADSEIHRAIMASHETVSASTLPRSHDYDTAGQDVIEAYQSATLALSQTFTDEGRASLKICYTPMHGVGGDVFLSLMTNAGFSALHPVGEQFTPDPDFPTVSFPNPEEPGALDLAFAKASAVGADLIIAHDPDADRLAVALPLPDSAGWQMLSGNELGATLASAKAKDAVAQGKDGVIGFSMVSSPIAATIAKQHSLTPQDTPTGFKWISRIPGLIFGYEEALGYLVNPETVRDKDGISAGLYLACLAANLHWEGRTLWDALEDVRSEYGGFASDQISLRFDTMAVASLVMDEVRNAPDQVFSSLAIESVDDLLTAKRTGAQANLIVFQLSGGSRIIVRPSGTEPKLKVYLDTLRPDQETADRELEELRVSVSTAVEQLLQRSTRS</sequence>
<evidence type="ECO:0000256" key="7">
    <source>
        <dbReference type="RuleBase" id="RU004326"/>
    </source>
</evidence>
<dbReference type="RefSeq" id="WP_104914055.1">
    <property type="nucleotide sequence ID" value="NZ_CP026923.1"/>
</dbReference>
<dbReference type="PRINTS" id="PR00509">
    <property type="entry name" value="PGMPMM"/>
</dbReference>
<dbReference type="Pfam" id="PF02880">
    <property type="entry name" value="PGM_PMM_III"/>
    <property type="match status" value="1"/>
</dbReference>
<dbReference type="GO" id="GO:0006166">
    <property type="term" value="P:purine ribonucleoside salvage"/>
    <property type="evidence" value="ECO:0007669"/>
    <property type="project" value="TreeGrafter"/>
</dbReference>
<dbReference type="KEGG" id="psai:C3B54_111662"/>
<dbReference type="CDD" id="cd05799">
    <property type="entry name" value="PGM2"/>
    <property type="match status" value="1"/>
</dbReference>
<evidence type="ECO:0000259" key="10">
    <source>
        <dbReference type="Pfam" id="PF02879"/>
    </source>
</evidence>
<dbReference type="Pfam" id="PF02878">
    <property type="entry name" value="PGM_PMM_I"/>
    <property type="match status" value="1"/>
</dbReference>
<accession>A0A2L2BSI4</accession>
<dbReference type="PANTHER" id="PTHR45745">
    <property type="entry name" value="PHOSPHOMANNOMUTASE 45A"/>
    <property type="match status" value="1"/>
</dbReference>
<dbReference type="InterPro" id="IPR005844">
    <property type="entry name" value="A-D-PHexomutase_a/b/a-I"/>
</dbReference>
<gene>
    <name evidence="12" type="ORF">C3B54_111662</name>
</gene>
<dbReference type="OrthoDB" id="9806956at2"/>
<evidence type="ECO:0000256" key="1">
    <source>
        <dbReference type="ARBA" id="ARBA00001946"/>
    </source>
</evidence>
<dbReference type="GO" id="GO:0000287">
    <property type="term" value="F:magnesium ion binding"/>
    <property type="evidence" value="ECO:0007669"/>
    <property type="project" value="InterPro"/>
</dbReference>
<evidence type="ECO:0000256" key="2">
    <source>
        <dbReference type="ARBA" id="ARBA00010231"/>
    </source>
</evidence>
<organism evidence="12 13">
    <name type="scientific">Pontimonas salivibrio</name>
    <dbReference type="NCBI Taxonomy" id="1159327"/>
    <lineage>
        <taxon>Bacteria</taxon>
        <taxon>Bacillati</taxon>
        <taxon>Actinomycetota</taxon>
        <taxon>Actinomycetes</taxon>
        <taxon>Micrococcales</taxon>
        <taxon>Microbacteriaceae</taxon>
        <taxon>Pontimonas</taxon>
    </lineage>
</organism>
<dbReference type="AlphaFoldDB" id="A0A2L2BSI4"/>
<name>A0A2L2BSI4_9MICO</name>
<comment type="cofactor">
    <cofactor evidence="1">
        <name>Mg(2+)</name>
        <dbReference type="ChEBI" id="CHEBI:18420"/>
    </cofactor>
</comment>
<evidence type="ECO:0000256" key="6">
    <source>
        <dbReference type="ARBA" id="ARBA00023235"/>
    </source>
</evidence>
<dbReference type="InterPro" id="IPR005846">
    <property type="entry name" value="A-D-PHexomutase_a/b/a-III"/>
</dbReference>